<dbReference type="InterPro" id="IPR005952">
    <property type="entry name" value="Phosphogly_mut1"/>
</dbReference>
<feature type="binding site" evidence="6">
    <location>
        <begin position="32"/>
        <end position="33"/>
    </location>
    <ligand>
        <name>substrate</name>
    </ligand>
</feature>
<dbReference type="CDD" id="cd07067">
    <property type="entry name" value="HP_PGM_like"/>
    <property type="match status" value="1"/>
</dbReference>
<keyword evidence="3" id="KW-0324">Glycolysis</keyword>
<feature type="binding site" evidence="6">
    <location>
        <begin position="98"/>
        <end position="101"/>
    </location>
    <ligand>
        <name>substrate</name>
    </ligand>
</feature>
<feature type="binding site" evidence="6">
    <location>
        <position position="77"/>
    </location>
    <ligand>
        <name>substrate</name>
    </ligand>
</feature>
<evidence type="ECO:0000256" key="2">
    <source>
        <dbReference type="ARBA" id="ARBA00012028"/>
    </source>
</evidence>
<keyword evidence="9" id="KW-1185">Reference proteome</keyword>
<proteinExistence type="inferred from homology"/>
<evidence type="ECO:0000256" key="1">
    <source>
        <dbReference type="ARBA" id="ARBA00006717"/>
    </source>
</evidence>
<reference evidence="8 9" key="1">
    <citation type="journal article" date="2017" name="BMC Genomics">
        <title>Comparative genomic and phylogenomic analyses of the Bifidobacteriaceae family.</title>
        <authorList>
            <person name="Lugli G.A."/>
            <person name="Milani C."/>
            <person name="Turroni F."/>
            <person name="Duranti S."/>
            <person name="Mancabelli L."/>
            <person name="Mangifesta M."/>
            <person name="Ferrario C."/>
            <person name="Modesto M."/>
            <person name="Mattarelli P."/>
            <person name="Jiri K."/>
            <person name="van Sinderen D."/>
            <person name="Ventura M."/>
        </authorList>
    </citation>
    <scope>NUCLEOTIDE SEQUENCE [LARGE SCALE GENOMIC DNA]</scope>
    <source>
        <strain evidence="8 9">DSM 24762</strain>
    </source>
</reference>
<evidence type="ECO:0000256" key="3">
    <source>
        <dbReference type="ARBA" id="ARBA00023152"/>
    </source>
</evidence>
<gene>
    <name evidence="8" type="ORF">ALMA_1531</name>
</gene>
<organism evidence="8 9">
    <name type="scientific">Alloscardovia macacae</name>
    <dbReference type="NCBI Taxonomy" id="1160091"/>
    <lineage>
        <taxon>Bacteria</taxon>
        <taxon>Bacillati</taxon>
        <taxon>Actinomycetota</taxon>
        <taxon>Actinomycetes</taxon>
        <taxon>Bifidobacteriales</taxon>
        <taxon>Bifidobacteriaceae</taxon>
        <taxon>Alloscardovia</taxon>
    </lineage>
</organism>
<dbReference type="SUPFAM" id="SSF53254">
    <property type="entry name" value="Phosphoglycerate mutase-like"/>
    <property type="match status" value="1"/>
</dbReference>
<dbReference type="PANTHER" id="PTHR11931">
    <property type="entry name" value="PHOSPHOGLYCERATE MUTASE"/>
    <property type="match status" value="1"/>
</dbReference>
<accession>A0A261F062</accession>
<dbReference type="Proteomes" id="UP000243657">
    <property type="component" value="Unassembled WGS sequence"/>
</dbReference>
<feature type="active site" description="Tele-phosphohistidine intermediate" evidence="5">
    <location>
        <position position="20"/>
    </location>
</feature>
<feature type="site" description="Transition state stabilizer" evidence="7">
    <location>
        <position position="188"/>
    </location>
</feature>
<evidence type="ECO:0000313" key="9">
    <source>
        <dbReference type="Proteomes" id="UP000243657"/>
    </source>
</evidence>
<comment type="caution">
    <text evidence="8">The sequence shown here is derived from an EMBL/GenBank/DDBJ whole genome shotgun (WGS) entry which is preliminary data.</text>
</comment>
<dbReference type="Gene3D" id="3.40.50.1240">
    <property type="entry name" value="Phosphoglycerate mutase-like"/>
    <property type="match status" value="1"/>
</dbReference>
<evidence type="ECO:0000256" key="5">
    <source>
        <dbReference type="PIRSR" id="PIRSR613078-1"/>
    </source>
</evidence>
<dbReference type="Pfam" id="PF00300">
    <property type="entry name" value="His_Phos_1"/>
    <property type="match status" value="2"/>
</dbReference>
<dbReference type="InterPro" id="IPR013078">
    <property type="entry name" value="His_Pase_superF_clade-1"/>
</dbReference>
<evidence type="ECO:0000313" key="8">
    <source>
        <dbReference type="EMBL" id="OZG52478.1"/>
    </source>
</evidence>
<keyword evidence="4" id="KW-0413">Isomerase</keyword>
<dbReference type="AlphaFoldDB" id="A0A261F062"/>
<protein>
    <recommendedName>
        <fullName evidence="2">phosphoglycerate mutase (2,3-diphosphoglycerate-dependent)</fullName>
        <ecNumber evidence="2">5.4.2.11</ecNumber>
    </recommendedName>
</protein>
<dbReference type="GO" id="GO:0004619">
    <property type="term" value="F:phosphoglycerate mutase activity"/>
    <property type="evidence" value="ECO:0007669"/>
    <property type="project" value="UniProtKB-EC"/>
</dbReference>
<dbReference type="EC" id="5.4.2.11" evidence="2"/>
<dbReference type="EMBL" id="MWWT01000010">
    <property type="protein sequence ID" value="OZG52478.1"/>
    <property type="molecule type" value="Genomic_DNA"/>
</dbReference>
<comment type="similarity">
    <text evidence="1">Belongs to the phosphoglycerate mutase family. BPG-dependent PGAM subfamily.</text>
</comment>
<feature type="active site" description="Proton donor/acceptor" evidence="5">
    <location>
        <position position="98"/>
    </location>
</feature>
<evidence type="ECO:0000256" key="7">
    <source>
        <dbReference type="PIRSR" id="PIRSR613078-3"/>
    </source>
</evidence>
<dbReference type="SMART" id="SM00855">
    <property type="entry name" value="PGAM"/>
    <property type="match status" value="1"/>
</dbReference>
<dbReference type="InterPro" id="IPR029033">
    <property type="entry name" value="His_PPase_superfam"/>
</dbReference>
<name>A0A261F062_9BIFI</name>
<evidence type="ECO:0000256" key="6">
    <source>
        <dbReference type="PIRSR" id="PIRSR613078-2"/>
    </source>
</evidence>
<dbReference type="GO" id="GO:0006096">
    <property type="term" value="P:glycolytic process"/>
    <property type="evidence" value="ECO:0007669"/>
    <property type="project" value="UniProtKB-KW"/>
</dbReference>
<evidence type="ECO:0000256" key="4">
    <source>
        <dbReference type="ARBA" id="ARBA00023235"/>
    </source>
</evidence>
<dbReference type="RefSeq" id="WP_094727285.1">
    <property type="nucleotide sequence ID" value="NZ_JBHLWS010000007.1"/>
</dbReference>
<sequence>MNEHKTKDGRQRGRLLMLRHGQTAWSESGQYTGRTNIPLTAVGEEQARAAGERLRAFGVFRGESLSPERIFVSPLVRAQTTARLAGFTEFRSEPGLMEFDYGPAEGRTRFEVAEALGVESWNVWDTGPLALPASLRGERVEDVDGVGPMRVVSGVGESAEQAAERVTGVIQAALPALEAGEDVLCVAHAHILRILTTVWLGLPVDCARHFKLDTAHFCVLGWHHADRVVMEWNV</sequence>